<dbReference type="SUPFAM" id="SSF51658">
    <property type="entry name" value="Xylose isomerase-like"/>
    <property type="match status" value="1"/>
</dbReference>
<dbReference type="AlphaFoldDB" id="A0A133UBP0"/>
<dbReference type="InterPro" id="IPR050312">
    <property type="entry name" value="IolE/XylAMocC-like"/>
</dbReference>
<dbReference type="Gene3D" id="3.20.20.150">
    <property type="entry name" value="Divalent-metal-dependent TIM barrel enzymes"/>
    <property type="match status" value="1"/>
</dbReference>
<evidence type="ECO:0000259" key="1">
    <source>
        <dbReference type="Pfam" id="PF01261"/>
    </source>
</evidence>
<gene>
    <name evidence="2" type="ORF">AKJ57_00805</name>
</gene>
<proteinExistence type="predicted"/>
<accession>A0A133UBP0</accession>
<dbReference type="InterPro" id="IPR036237">
    <property type="entry name" value="Xyl_isomerase-like_sf"/>
</dbReference>
<dbReference type="Proteomes" id="UP000070163">
    <property type="component" value="Unassembled WGS sequence"/>
</dbReference>
<feature type="domain" description="Xylose isomerase-like TIM barrel" evidence="1">
    <location>
        <begin position="28"/>
        <end position="276"/>
    </location>
</feature>
<sequence>MKLALFTVAYGGLWYDGEALSLKDQILKAKELGFEGLSIEAKRPVASPLDLDRKAREEIKEYADSQGIDICAIESMSNFASPVMEQRENNLAMMRDILEMARDLDVDIVKVFAAWSGVKWDGGGVAEYKSFNVPGKSMDKEDVQKWARVRKGIREVAEWAEDIGITLALQNHPPVLSPGYEDVLSMVKEIGMDNVKLCLDVPLFYERQSDEYIKEAVEKCGDLIKLSHYGAWNFEEKENGEVLQTPYESAGKPVNYEAWIRELKRIGYDGYLAQELCLPVIENHEIQGIEAADRENKLAARYMKNLIAET</sequence>
<dbReference type="EMBL" id="LHXJ01000005">
    <property type="protein sequence ID" value="KXA91585.1"/>
    <property type="molecule type" value="Genomic_DNA"/>
</dbReference>
<evidence type="ECO:0000313" key="2">
    <source>
        <dbReference type="EMBL" id="KXA91585.1"/>
    </source>
</evidence>
<dbReference type="PANTHER" id="PTHR12110">
    <property type="entry name" value="HYDROXYPYRUVATE ISOMERASE"/>
    <property type="match status" value="1"/>
</dbReference>
<organism evidence="2 3">
    <name type="scientific">candidate division MSBL1 archaeon SCGC-AAA259A05</name>
    <dbReference type="NCBI Taxonomy" id="1698259"/>
    <lineage>
        <taxon>Archaea</taxon>
        <taxon>Methanobacteriati</taxon>
        <taxon>Methanobacteriota</taxon>
        <taxon>candidate division MSBL1</taxon>
    </lineage>
</organism>
<evidence type="ECO:0000313" key="3">
    <source>
        <dbReference type="Proteomes" id="UP000070163"/>
    </source>
</evidence>
<comment type="caution">
    <text evidence="2">The sequence shown here is derived from an EMBL/GenBank/DDBJ whole genome shotgun (WGS) entry which is preliminary data.</text>
</comment>
<dbReference type="Pfam" id="PF01261">
    <property type="entry name" value="AP_endonuc_2"/>
    <property type="match status" value="1"/>
</dbReference>
<keyword evidence="3" id="KW-1185">Reference proteome</keyword>
<protein>
    <recommendedName>
        <fullName evidence="1">Xylose isomerase-like TIM barrel domain-containing protein</fullName>
    </recommendedName>
</protein>
<dbReference type="InterPro" id="IPR013022">
    <property type="entry name" value="Xyl_isomerase-like_TIM-brl"/>
</dbReference>
<name>A0A133UBP0_9EURY</name>
<reference evidence="2 3" key="1">
    <citation type="journal article" date="2016" name="Sci. Rep.">
        <title>Metabolic traits of an uncultured archaeal lineage -MSBL1- from brine pools of the Red Sea.</title>
        <authorList>
            <person name="Mwirichia R."/>
            <person name="Alam I."/>
            <person name="Rashid M."/>
            <person name="Vinu M."/>
            <person name="Ba-Alawi W."/>
            <person name="Anthony Kamau A."/>
            <person name="Kamanda Ngugi D."/>
            <person name="Goker M."/>
            <person name="Klenk H.P."/>
            <person name="Bajic V."/>
            <person name="Stingl U."/>
        </authorList>
    </citation>
    <scope>NUCLEOTIDE SEQUENCE [LARGE SCALE GENOMIC DNA]</scope>
    <source>
        <strain evidence="2">SCGC-AAA259A05</strain>
    </source>
</reference>